<evidence type="ECO:0008006" key="8">
    <source>
        <dbReference type="Google" id="ProtNLM"/>
    </source>
</evidence>
<dbReference type="CDD" id="cd22967">
    <property type="entry name" value="DD_AK7"/>
    <property type="match status" value="1"/>
</dbReference>
<proteinExistence type="predicted"/>
<feature type="compositionally biased region" description="Basic and acidic residues" evidence="5">
    <location>
        <begin position="48"/>
        <end position="66"/>
    </location>
</feature>
<keyword evidence="3" id="KW-0418">Kinase</keyword>
<evidence type="ECO:0000256" key="4">
    <source>
        <dbReference type="SAM" id="Coils"/>
    </source>
</evidence>
<dbReference type="EMBL" id="JAWJWE010000003">
    <property type="protein sequence ID" value="KAK6639691.1"/>
    <property type="molecule type" value="Genomic_DNA"/>
</dbReference>
<protein>
    <recommendedName>
        <fullName evidence="8">Adenylate kinase 7</fullName>
    </recommendedName>
</protein>
<keyword evidence="4" id="KW-0175">Coiled coil</keyword>
<dbReference type="GO" id="GO:0019205">
    <property type="term" value="F:nucleobase-containing compound kinase activity"/>
    <property type="evidence" value="ECO:0007669"/>
    <property type="project" value="InterPro"/>
</dbReference>
<sequence>MHGPPASGKTFLAKRLASYYDVPHLHVKGIIDETIQSLKDKIQAIREKNAKAEEKERLESEKVKIEGDEEGNEEDEDEEEDEEGDDIDVLNDNLREIEENMDNENNRLDEEFVIKFFKEKMLSNVCQNKGYIIDGYPKTMEATKLLYEPEGEIEMEADTEGQGTVTHLYNTAIMPDFVESLDASDEFLIERVIKMPEIDVQNTHYEEREMCRRLTHFRALNTEDNTPLVFYDEREVHPMIYNVEEDLDPNMNPTFQAIVSVIGPPKNYGDTSDELLKIIKQKRDAEEQKEYEDMKAQKEDIKKAAQERRDDLQQWMFLKNQELEMEEKALLVMGMPLRHYLMKYIFPTLTRGLVEVARLRPNDPIDFLSEFLFQENPEGKMFQPNFEEREEKLEMAIKEYENSLKNPPSRMSSVRTFSTEKSVRSGVISKVSSYKCSRVPSSASKKSLQSQSSKKSNKSESMGICTCGQKSPSLSTCSSDVTPSTPASCTCTFDQSSSCETPEEVDPCKCPC</sequence>
<dbReference type="GO" id="GO:0005524">
    <property type="term" value="F:ATP binding"/>
    <property type="evidence" value="ECO:0007669"/>
    <property type="project" value="InterPro"/>
</dbReference>
<name>A0AAN8SAA1_POLSC</name>
<evidence type="ECO:0000256" key="2">
    <source>
        <dbReference type="ARBA" id="ARBA00022741"/>
    </source>
</evidence>
<dbReference type="InterPro" id="IPR000850">
    <property type="entry name" value="Adenylat/UMP-CMP_kin"/>
</dbReference>
<dbReference type="Gene3D" id="3.40.50.300">
    <property type="entry name" value="P-loop containing nucleotide triphosphate hydrolases"/>
    <property type="match status" value="1"/>
</dbReference>
<evidence type="ECO:0000256" key="5">
    <source>
        <dbReference type="SAM" id="MobiDB-lite"/>
    </source>
</evidence>
<dbReference type="Gene3D" id="1.20.890.10">
    <property type="entry name" value="cAMP-dependent protein kinase regulatory subunit, dimerization-anchoring domain"/>
    <property type="match status" value="1"/>
</dbReference>
<dbReference type="AlphaFoldDB" id="A0AAN8SAA1"/>
<dbReference type="InterPro" id="IPR047499">
    <property type="entry name" value="DD_AK7"/>
</dbReference>
<dbReference type="Pfam" id="PF05186">
    <property type="entry name" value="Dpy-30"/>
    <property type="match status" value="1"/>
</dbReference>
<evidence type="ECO:0000256" key="1">
    <source>
        <dbReference type="ARBA" id="ARBA00022679"/>
    </source>
</evidence>
<comment type="caution">
    <text evidence="6">The sequence shown here is derived from an EMBL/GenBank/DDBJ whole genome shotgun (WGS) entry which is preliminary data.</text>
</comment>
<dbReference type="InterPro" id="IPR007858">
    <property type="entry name" value="Dpy-30_motif"/>
</dbReference>
<feature type="region of interest" description="Disordered" evidence="5">
    <location>
        <begin position="48"/>
        <end position="88"/>
    </location>
</feature>
<dbReference type="PANTHER" id="PTHR23359">
    <property type="entry name" value="NUCLEOTIDE KINASE"/>
    <property type="match status" value="1"/>
</dbReference>
<feature type="compositionally biased region" description="Acidic residues" evidence="5">
    <location>
        <begin position="67"/>
        <end position="88"/>
    </location>
</feature>
<evidence type="ECO:0000256" key="3">
    <source>
        <dbReference type="ARBA" id="ARBA00022777"/>
    </source>
</evidence>
<gene>
    <name evidence="6" type="ORF">RUM43_007966</name>
</gene>
<dbReference type="SUPFAM" id="SSF52540">
    <property type="entry name" value="P-loop containing nucleoside triphosphate hydrolases"/>
    <property type="match status" value="1"/>
</dbReference>
<keyword evidence="2" id="KW-0547">Nucleotide-binding</keyword>
<organism evidence="6 7">
    <name type="scientific">Polyplax serrata</name>
    <name type="common">Common mouse louse</name>
    <dbReference type="NCBI Taxonomy" id="468196"/>
    <lineage>
        <taxon>Eukaryota</taxon>
        <taxon>Metazoa</taxon>
        <taxon>Ecdysozoa</taxon>
        <taxon>Arthropoda</taxon>
        <taxon>Hexapoda</taxon>
        <taxon>Insecta</taxon>
        <taxon>Pterygota</taxon>
        <taxon>Neoptera</taxon>
        <taxon>Paraneoptera</taxon>
        <taxon>Psocodea</taxon>
        <taxon>Troctomorpha</taxon>
        <taxon>Phthiraptera</taxon>
        <taxon>Anoplura</taxon>
        <taxon>Polyplacidae</taxon>
        <taxon>Polyplax</taxon>
    </lineage>
</organism>
<feature type="region of interest" description="Disordered" evidence="5">
    <location>
        <begin position="442"/>
        <end position="463"/>
    </location>
</feature>
<dbReference type="InterPro" id="IPR027417">
    <property type="entry name" value="P-loop_NTPase"/>
</dbReference>
<dbReference type="GO" id="GO:0006139">
    <property type="term" value="P:nucleobase-containing compound metabolic process"/>
    <property type="evidence" value="ECO:0007669"/>
    <property type="project" value="InterPro"/>
</dbReference>
<feature type="compositionally biased region" description="Low complexity" evidence="5">
    <location>
        <begin position="442"/>
        <end position="454"/>
    </location>
</feature>
<accession>A0AAN8SAA1</accession>
<keyword evidence="1" id="KW-0808">Transferase</keyword>
<reference evidence="6 7" key="1">
    <citation type="submission" date="2023-10" db="EMBL/GenBank/DDBJ databases">
        <title>Genomes of two closely related lineages of the louse Polyplax serrata with different host specificities.</title>
        <authorList>
            <person name="Martinu J."/>
            <person name="Tarabai H."/>
            <person name="Stefka J."/>
            <person name="Hypsa V."/>
        </authorList>
    </citation>
    <scope>NUCLEOTIDE SEQUENCE [LARGE SCALE GENOMIC DNA]</scope>
    <source>
        <strain evidence="6">HR10_N</strain>
    </source>
</reference>
<feature type="coiled-coil region" evidence="4">
    <location>
        <begin position="284"/>
        <end position="314"/>
    </location>
</feature>
<evidence type="ECO:0000313" key="7">
    <source>
        <dbReference type="Proteomes" id="UP001372834"/>
    </source>
</evidence>
<feature type="region of interest" description="Disordered" evidence="5">
    <location>
        <begin position="468"/>
        <end position="487"/>
    </location>
</feature>
<dbReference type="Proteomes" id="UP001372834">
    <property type="component" value="Unassembled WGS sequence"/>
</dbReference>
<evidence type="ECO:0000313" key="6">
    <source>
        <dbReference type="EMBL" id="KAK6639691.1"/>
    </source>
</evidence>